<name>A0A9Q3BZA3_9BASI</name>
<proteinExistence type="predicted"/>
<dbReference type="OrthoDB" id="3172935at2759"/>
<dbReference type="Proteomes" id="UP000765509">
    <property type="component" value="Unassembled WGS sequence"/>
</dbReference>
<comment type="caution">
    <text evidence="1">The sequence shown here is derived from an EMBL/GenBank/DDBJ whole genome shotgun (WGS) entry which is preliminary data.</text>
</comment>
<reference evidence="1" key="1">
    <citation type="submission" date="2021-03" db="EMBL/GenBank/DDBJ databases">
        <title>Draft genome sequence of rust myrtle Austropuccinia psidii MF-1, a brazilian biotype.</title>
        <authorList>
            <person name="Quecine M.C."/>
            <person name="Pachon D.M.R."/>
            <person name="Bonatelli M.L."/>
            <person name="Correr F.H."/>
            <person name="Franceschini L.M."/>
            <person name="Leite T.F."/>
            <person name="Margarido G.R.A."/>
            <person name="Almeida C.A."/>
            <person name="Ferrarezi J.A."/>
            <person name="Labate C.A."/>
        </authorList>
    </citation>
    <scope>NUCLEOTIDE SEQUENCE</scope>
    <source>
        <strain evidence="1">MF-1</strain>
    </source>
</reference>
<sequence>MLERTLSLKEEYNQFCAPANMEQYHLTLLKWDKFRRIHQACGNYEVQQIEPAAAVMTTKLNKYLQILLCKKPVIYASILDPWIKMKFFEKHDLTLARFGTSESQLSTIFEDKAKGHFNGSMNPLTWNIEKEATGLLMKFTPPHHRREIH</sequence>
<dbReference type="AlphaFoldDB" id="A0A9Q3BZA3"/>
<protein>
    <submittedName>
        <fullName evidence="1">Uncharacterized protein</fullName>
    </submittedName>
</protein>
<organism evidence="1 2">
    <name type="scientific">Austropuccinia psidii MF-1</name>
    <dbReference type="NCBI Taxonomy" id="1389203"/>
    <lineage>
        <taxon>Eukaryota</taxon>
        <taxon>Fungi</taxon>
        <taxon>Dikarya</taxon>
        <taxon>Basidiomycota</taxon>
        <taxon>Pucciniomycotina</taxon>
        <taxon>Pucciniomycetes</taxon>
        <taxon>Pucciniales</taxon>
        <taxon>Sphaerophragmiaceae</taxon>
        <taxon>Austropuccinia</taxon>
    </lineage>
</organism>
<dbReference type="EMBL" id="AVOT02003680">
    <property type="protein sequence ID" value="MBW0474259.1"/>
    <property type="molecule type" value="Genomic_DNA"/>
</dbReference>
<keyword evidence="2" id="KW-1185">Reference proteome</keyword>
<evidence type="ECO:0000313" key="2">
    <source>
        <dbReference type="Proteomes" id="UP000765509"/>
    </source>
</evidence>
<gene>
    <name evidence="1" type="ORF">O181_013974</name>
</gene>
<evidence type="ECO:0000313" key="1">
    <source>
        <dbReference type="EMBL" id="MBW0474259.1"/>
    </source>
</evidence>
<accession>A0A9Q3BZA3</accession>